<dbReference type="GeneID" id="54359685"/>
<keyword evidence="4" id="KW-1133">Transmembrane helix</keyword>
<dbReference type="GO" id="GO:0022857">
    <property type="term" value="F:transmembrane transporter activity"/>
    <property type="evidence" value="ECO:0007669"/>
    <property type="project" value="InterPro"/>
</dbReference>
<dbReference type="PANTHER" id="PTHR11360">
    <property type="entry name" value="MONOCARBOXYLATE TRANSPORTER"/>
    <property type="match status" value="1"/>
</dbReference>
<name>A0A6J3LX93_9PEZI</name>
<evidence type="ECO:0000259" key="5">
    <source>
        <dbReference type="PROSITE" id="PS50850"/>
    </source>
</evidence>
<feature type="transmembrane region" description="Helical" evidence="4">
    <location>
        <begin position="40"/>
        <end position="61"/>
    </location>
</feature>
<proteinExistence type="inferred from homology"/>
<feature type="transmembrane region" description="Helical" evidence="4">
    <location>
        <begin position="199"/>
        <end position="220"/>
    </location>
</feature>
<reference evidence="7" key="2">
    <citation type="submission" date="2020-04" db="EMBL/GenBank/DDBJ databases">
        <authorList>
            <consortium name="NCBI Genome Project"/>
        </authorList>
    </citation>
    <scope>NUCLEOTIDE SEQUENCE</scope>
    <source>
        <strain evidence="7">CBS 342.82</strain>
    </source>
</reference>
<dbReference type="PROSITE" id="PS50850">
    <property type="entry name" value="MFS"/>
    <property type="match status" value="1"/>
</dbReference>
<sequence length="435" mass="46760">MSLINEGKGGPPRASSVLPAPTEKSPGTSTPAPPNGGFDAWLRVFAAWLIFINTWGLTQTYGTFQEFYEGAHLSGRSASDISWIGSMQSFLVVIIGVIAGPLFDIGLLKPCLFVGSVLIVFGMMMLSLCQEYWQIFLAQGIVVGFGGGMLYIPAVAMVTTQFTTRRPIAVGLASSGSSIGGIIFPLMFRNIQPQAGFGWAVRAIAFVILSTLCAALVILGRHEQPRPAKRRTFKTLFAFAALKEPRFLAFTVSLFFIFLGFYIPLFYVPLYAQYALETSEDLAYNLVAIVNAGSFFGRILPFLVVRLLPVYNLAFWTAVSAVLLFCWIAIHNVAGFIVWTVLYGFASGVIISASPSVVAHKTLCPEITNIGSRLGLSWAFAAAGILIGTPIAGAGVNIASANFIVGQTFSGAMMAAGVVLLLVPTWSVFRYKSPV</sequence>
<evidence type="ECO:0000313" key="7">
    <source>
        <dbReference type="RefSeq" id="XP_033456293.1"/>
    </source>
</evidence>
<feature type="transmembrane region" description="Helical" evidence="4">
    <location>
        <begin position="336"/>
        <end position="358"/>
    </location>
</feature>
<evidence type="ECO:0000256" key="2">
    <source>
        <dbReference type="ARBA" id="ARBA00006727"/>
    </source>
</evidence>
<dbReference type="InterPro" id="IPR050327">
    <property type="entry name" value="Proton-linked_MCT"/>
</dbReference>
<comment type="similarity">
    <text evidence="2">Belongs to the major facilitator superfamily. Monocarboxylate porter (TC 2.A.1.13) family.</text>
</comment>
<feature type="transmembrane region" description="Helical" evidence="4">
    <location>
        <begin position="168"/>
        <end position="187"/>
    </location>
</feature>
<feature type="transmembrane region" description="Helical" evidence="4">
    <location>
        <begin position="107"/>
        <end position="126"/>
    </location>
</feature>
<reference evidence="7" key="3">
    <citation type="submission" date="2025-08" db="UniProtKB">
        <authorList>
            <consortium name="RefSeq"/>
        </authorList>
    </citation>
    <scope>IDENTIFICATION</scope>
    <source>
        <strain evidence="7">CBS 342.82</strain>
    </source>
</reference>
<dbReference type="Gene3D" id="1.20.1250.20">
    <property type="entry name" value="MFS general substrate transporter like domains"/>
    <property type="match status" value="1"/>
</dbReference>
<dbReference type="Proteomes" id="UP000504637">
    <property type="component" value="Unplaced"/>
</dbReference>
<feature type="transmembrane region" description="Helical" evidence="4">
    <location>
        <begin position="247"/>
        <end position="270"/>
    </location>
</feature>
<feature type="transmembrane region" description="Helical" evidence="4">
    <location>
        <begin position="81"/>
        <end position="100"/>
    </location>
</feature>
<feature type="domain" description="Major facilitator superfamily (MFS) profile" evidence="5">
    <location>
        <begin position="42"/>
        <end position="435"/>
    </location>
</feature>
<feature type="transmembrane region" description="Helical" evidence="4">
    <location>
        <begin position="282"/>
        <end position="303"/>
    </location>
</feature>
<keyword evidence="6" id="KW-1185">Reference proteome</keyword>
<dbReference type="OrthoDB" id="6509908at2759"/>
<comment type="subcellular location">
    <subcellularLocation>
        <location evidence="1">Membrane</location>
        <topology evidence="1">Multi-pass membrane protein</topology>
    </subcellularLocation>
</comment>
<feature type="region of interest" description="Disordered" evidence="3">
    <location>
        <begin position="1"/>
        <end position="33"/>
    </location>
</feature>
<evidence type="ECO:0000256" key="1">
    <source>
        <dbReference type="ARBA" id="ARBA00004141"/>
    </source>
</evidence>
<dbReference type="InterPro" id="IPR020846">
    <property type="entry name" value="MFS_dom"/>
</dbReference>
<evidence type="ECO:0000256" key="4">
    <source>
        <dbReference type="SAM" id="Phobius"/>
    </source>
</evidence>
<dbReference type="RefSeq" id="XP_033456293.1">
    <property type="nucleotide sequence ID" value="XM_033601885.1"/>
</dbReference>
<feature type="transmembrane region" description="Helical" evidence="4">
    <location>
        <begin position="310"/>
        <end position="330"/>
    </location>
</feature>
<feature type="transmembrane region" description="Helical" evidence="4">
    <location>
        <begin position="411"/>
        <end position="429"/>
    </location>
</feature>
<feature type="transmembrane region" description="Helical" evidence="4">
    <location>
        <begin position="378"/>
        <end position="405"/>
    </location>
</feature>
<feature type="transmembrane region" description="Helical" evidence="4">
    <location>
        <begin position="132"/>
        <end position="156"/>
    </location>
</feature>
<evidence type="ECO:0000313" key="6">
    <source>
        <dbReference type="Proteomes" id="UP000504637"/>
    </source>
</evidence>
<accession>A0A6J3LX93</accession>
<organism evidence="7">
    <name type="scientific">Dissoconium aciculare CBS 342.82</name>
    <dbReference type="NCBI Taxonomy" id="1314786"/>
    <lineage>
        <taxon>Eukaryota</taxon>
        <taxon>Fungi</taxon>
        <taxon>Dikarya</taxon>
        <taxon>Ascomycota</taxon>
        <taxon>Pezizomycotina</taxon>
        <taxon>Dothideomycetes</taxon>
        <taxon>Dothideomycetidae</taxon>
        <taxon>Mycosphaerellales</taxon>
        <taxon>Dissoconiaceae</taxon>
        <taxon>Dissoconium</taxon>
    </lineage>
</organism>
<dbReference type="GO" id="GO:0016020">
    <property type="term" value="C:membrane"/>
    <property type="evidence" value="ECO:0007669"/>
    <property type="project" value="UniProtKB-SubCell"/>
</dbReference>
<reference evidence="7" key="1">
    <citation type="submission" date="2020-01" db="EMBL/GenBank/DDBJ databases">
        <authorList>
            <consortium name="DOE Joint Genome Institute"/>
            <person name="Haridas S."/>
            <person name="Albert R."/>
            <person name="Binder M."/>
            <person name="Bloem J."/>
            <person name="Labutti K."/>
            <person name="Salamov A."/>
            <person name="Andreopoulos B."/>
            <person name="Baker S.E."/>
            <person name="Barry K."/>
            <person name="Bills G."/>
            <person name="Bluhm B.H."/>
            <person name="Cannon C."/>
            <person name="Castanera R."/>
            <person name="Culley D.E."/>
            <person name="Daum C."/>
            <person name="Ezra D."/>
            <person name="Gonzalez J.B."/>
            <person name="Henrissat B."/>
            <person name="Kuo A."/>
            <person name="Liang C."/>
            <person name="Lipzen A."/>
            <person name="Lutzoni F."/>
            <person name="Magnuson J."/>
            <person name="Mondo S."/>
            <person name="Nolan M."/>
            <person name="Ohm R."/>
            <person name="Pangilinan J."/>
            <person name="Park H.-J."/>
            <person name="Ramirez L."/>
            <person name="Alfaro M."/>
            <person name="Sun H."/>
            <person name="Tritt A."/>
            <person name="Yoshinaga Y."/>
            <person name="Zwiers L.-H."/>
            <person name="Turgeon B.G."/>
            <person name="Goodwin S.B."/>
            <person name="Spatafora J.W."/>
            <person name="Crous P.W."/>
            <person name="Grigoriev I.V."/>
        </authorList>
    </citation>
    <scope>NUCLEOTIDE SEQUENCE</scope>
    <source>
        <strain evidence="7">CBS 342.82</strain>
    </source>
</reference>
<dbReference type="InterPro" id="IPR011701">
    <property type="entry name" value="MFS"/>
</dbReference>
<dbReference type="InterPro" id="IPR036259">
    <property type="entry name" value="MFS_trans_sf"/>
</dbReference>
<dbReference type="SUPFAM" id="SSF103473">
    <property type="entry name" value="MFS general substrate transporter"/>
    <property type="match status" value="1"/>
</dbReference>
<dbReference type="Pfam" id="PF07690">
    <property type="entry name" value="MFS_1"/>
    <property type="match status" value="1"/>
</dbReference>
<evidence type="ECO:0000256" key="3">
    <source>
        <dbReference type="SAM" id="MobiDB-lite"/>
    </source>
</evidence>
<keyword evidence="4" id="KW-0812">Transmembrane</keyword>
<keyword evidence="4" id="KW-0472">Membrane</keyword>
<protein>
    <submittedName>
        <fullName evidence="7">MFS monocarboxylate transporter</fullName>
    </submittedName>
</protein>
<gene>
    <name evidence="7" type="ORF">K489DRAFT_326146</name>
</gene>
<dbReference type="AlphaFoldDB" id="A0A6J3LX93"/>
<dbReference type="PANTHER" id="PTHR11360:SF252">
    <property type="entry name" value="MAJOR FACILITATOR SUPERFAMILY (MFS) PROFILE DOMAIN-CONTAINING PROTEIN-RELATED"/>
    <property type="match status" value="1"/>
</dbReference>